<accession>X1LM46</accession>
<reference evidence="1" key="1">
    <citation type="journal article" date="2014" name="Front. Microbiol.">
        <title>High frequency of phylogenetically diverse reductive dehalogenase-homologous genes in deep subseafloor sedimentary metagenomes.</title>
        <authorList>
            <person name="Kawai M."/>
            <person name="Futagami T."/>
            <person name="Toyoda A."/>
            <person name="Takaki Y."/>
            <person name="Nishi S."/>
            <person name="Hori S."/>
            <person name="Arai W."/>
            <person name="Tsubouchi T."/>
            <person name="Morono Y."/>
            <person name="Uchiyama I."/>
            <person name="Ito T."/>
            <person name="Fujiyama A."/>
            <person name="Inagaki F."/>
            <person name="Takami H."/>
        </authorList>
    </citation>
    <scope>NUCLEOTIDE SEQUENCE</scope>
    <source>
        <strain evidence="1">Expedition CK06-06</strain>
    </source>
</reference>
<dbReference type="EMBL" id="BARV01009714">
    <property type="protein sequence ID" value="GAI03450.1"/>
    <property type="molecule type" value="Genomic_DNA"/>
</dbReference>
<proteinExistence type="predicted"/>
<gene>
    <name evidence="1" type="ORF">S06H3_19059</name>
</gene>
<name>X1LM46_9ZZZZ</name>
<organism evidence="1">
    <name type="scientific">marine sediment metagenome</name>
    <dbReference type="NCBI Taxonomy" id="412755"/>
    <lineage>
        <taxon>unclassified sequences</taxon>
        <taxon>metagenomes</taxon>
        <taxon>ecological metagenomes</taxon>
    </lineage>
</organism>
<protein>
    <submittedName>
        <fullName evidence="1">Uncharacterized protein</fullName>
    </submittedName>
</protein>
<dbReference type="AlphaFoldDB" id="X1LM46"/>
<feature type="non-terminal residue" evidence="1">
    <location>
        <position position="148"/>
    </location>
</feature>
<sequence>MSENWELAVSHASGEYVIVIGDDDGLLLHALCEVDRLLQMLGVKALRWERVYYSWPNILVVEAANKLSIPLIRESSILRARKVIPKVANSRMDYTMLPMLYNSAIHKDLIVLLRRKTGRVFGACAPDIYSGFAFAYLAQSYASIGHPM</sequence>
<comment type="caution">
    <text evidence="1">The sequence shown here is derived from an EMBL/GenBank/DDBJ whole genome shotgun (WGS) entry which is preliminary data.</text>
</comment>
<evidence type="ECO:0000313" key="1">
    <source>
        <dbReference type="EMBL" id="GAI03450.1"/>
    </source>
</evidence>